<sequence>MKLKSVFCVFFFLATSFCYGVAEAFQTGDSFIISSTSRDIDPDMCLEGWIAYRQEAELFADRIGSARTTLINPSEQTIVSSAPVNSAFVFNVGHSAGPRKFIAECDGSALLATVLPMSDMLFASGCDTLCSTDVGTFSTRAKATVGFCDLANPINDPCLQKTLPLERSFLEGLVQGMTVGDAFQGALLENPECQGVFLMAGDPTVKLYAPPAECGSRATEYFHTATDWPTGSGWCKFGSSEGASFPNKGETSSWTCAESEGGTSVQCPASRGVGKSVLSYMPVILSAGKK</sequence>
<dbReference type="AlphaFoldDB" id="A0A1F5ERZ9"/>
<evidence type="ECO:0000256" key="1">
    <source>
        <dbReference type="SAM" id="SignalP"/>
    </source>
</evidence>
<protein>
    <submittedName>
        <fullName evidence="2">Uncharacterized protein</fullName>
    </submittedName>
</protein>
<dbReference type="EMBL" id="MFAD01000029">
    <property type="protein sequence ID" value="OGD69944.1"/>
    <property type="molecule type" value="Genomic_DNA"/>
</dbReference>
<organism evidence="2 3">
    <name type="scientific">Candidatus Campbellbacteria bacterium RIFCSPLOWO2_02_FULL_35_11</name>
    <dbReference type="NCBI Taxonomy" id="1797581"/>
    <lineage>
        <taxon>Bacteria</taxon>
        <taxon>Candidatus Campbelliibacteriota</taxon>
    </lineage>
</organism>
<dbReference type="Proteomes" id="UP000186545">
    <property type="component" value="Unassembled WGS sequence"/>
</dbReference>
<gene>
    <name evidence="2" type="ORF">A3I18_01810</name>
</gene>
<keyword evidence="1" id="KW-0732">Signal</keyword>
<name>A0A1F5ERZ9_9BACT</name>
<comment type="caution">
    <text evidence="2">The sequence shown here is derived from an EMBL/GenBank/DDBJ whole genome shotgun (WGS) entry which is preliminary data.</text>
</comment>
<reference evidence="2 3" key="1">
    <citation type="journal article" date="2016" name="Nat. Commun.">
        <title>Thousands of microbial genomes shed light on interconnected biogeochemical processes in an aquifer system.</title>
        <authorList>
            <person name="Anantharaman K."/>
            <person name="Brown C.T."/>
            <person name="Hug L.A."/>
            <person name="Sharon I."/>
            <person name="Castelle C.J."/>
            <person name="Probst A.J."/>
            <person name="Thomas B.C."/>
            <person name="Singh A."/>
            <person name="Wilkins M.J."/>
            <person name="Karaoz U."/>
            <person name="Brodie E.L."/>
            <person name="Williams K.H."/>
            <person name="Hubbard S.S."/>
            <person name="Banfield J.F."/>
        </authorList>
    </citation>
    <scope>NUCLEOTIDE SEQUENCE [LARGE SCALE GENOMIC DNA]</scope>
</reference>
<feature type="chain" id="PRO_5009224809" evidence="1">
    <location>
        <begin position="25"/>
        <end position="290"/>
    </location>
</feature>
<evidence type="ECO:0000313" key="3">
    <source>
        <dbReference type="Proteomes" id="UP000186545"/>
    </source>
</evidence>
<proteinExistence type="predicted"/>
<feature type="signal peptide" evidence="1">
    <location>
        <begin position="1"/>
        <end position="24"/>
    </location>
</feature>
<accession>A0A1F5ERZ9</accession>
<evidence type="ECO:0000313" key="2">
    <source>
        <dbReference type="EMBL" id="OGD69944.1"/>
    </source>
</evidence>